<accession>A0ABS8YRR7</accession>
<dbReference type="InterPro" id="IPR029068">
    <property type="entry name" value="Glyas_Bleomycin-R_OHBP_Dase"/>
</dbReference>
<feature type="domain" description="VOC" evidence="1">
    <location>
        <begin position="4"/>
        <end position="120"/>
    </location>
</feature>
<keyword evidence="3" id="KW-1185">Reference proteome</keyword>
<dbReference type="Gene3D" id="3.10.180.10">
    <property type="entry name" value="2,3-Dihydroxybiphenyl 1,2-Dioxygenase, domain 1"/>
    <property type="match status" value="1"/>
</dbReference>
<dbReference type="PANTHER" id="PTHR36437">
    <property type="entry name" value="GLYOXALASE/BLEOMYCIN RESISTANCE PROTEIN/DIOXYGENASE"/>
    <property type="match status" value="1"/>
</dbReference>
<protein>
    <submittedName>
        <fullName evidence="2">VOC family protein</fullName>
    </submittedName>
</protein>
<dbReference type="InterPro" id="IPR037523">
    <property type="entry name" value="VOC_core"/>
</dbReference>
<name>A0ABS8YRR7_9BACL</name>
<organism evidence="2 3">
    <name type="scientific">Paenibacillus profundus</name>
    <dbReference type="NCBI Taxonomy" id="1173085"/>
    <lineage>
        <taxon>Bacteria</taxon>
        <taxon>Bacillati</taxon>
        <taxon>Bacillota</taxon>
        <taxon>Bacilli</taxon>
        <taxon>Bacillales</taxon>
        <taxon>Paenibacillaceae</taxon>
        <taxon>Paenibacillus</taxon>
    </lineage>
</organism>
<dbReference type="PANTHER" id="PTHR36437:SF2">
    <property type="entry name" value="GLYOXALASE_BLEOMYCIN RESISTANCE PROTEIN_DIOXYGENASE"/>
    <property type="match status" value="1"/>
</dbReference>
<reference evidence="2 3" key="1">
    <citation type="submission" date="2021-11" db="EMBL/GenBank/DDBJ databases">
        <title>Draft genome sequence of Paenibacillus profundus YoMME, a new Gram-positive bacteria with exoelectrogenic properties.</title>
        <authorList>
            <person name="Hubenova Y."/>
            <person name="Hubenova E."/>
            <person name="Manasiev Y."/>
            <person name="Peykov S."/>
            <person name="Mitov M."/>
        </authorList>
    </citation>
    <scope>NUCLEOTIDE SEQUENCE [LARGE SCALE GENOMIC DNA]</scope>
    <source>
        <strain evidence="2 3">YoMME</strain>
    </source>
</reference>
<dbReference type="EMBL" id="JAJNBZ010000039">
    <property type="protein sequence ID" value="MCE5173040.1"/>
    <property type="molecule type" value="Genomic_DNA"/>
</dbReference>
<dbReference type="InterPro" id="IPR004360">
    <property type="entry name" value="Glyas_Fos-R_dOase_dom"/>
</dbReference>
<evidence type="ECO:0000313" key="3">
    <source>
        <dbReference type="Proteomes" id="UP001199916"/>
    </source>
</evidence>
<comment type="caution">
    <text evidence="2">The sequence shown here is derived from an EMBL/GenBank/DDBJ whole genome shotgun (WGS) entry which is preliminary data.</text>
</comment>
<dbReference type="PROSITE" id="PS51819">
    <property type="entry name" value="VOC"/>
    <property type="match status" value="1"/>
</dbReference>
<evidence type="ECO:0000313" key="2">
    <source>
        <dbReference type="EMBL" id="MCE5173040.1"/>
    </source>
</evidence>
<evidence type="ECO:0000259" key="1">
    <source>
        <dbReference type="PROSITE" id="PS51819"/>
    </source>
</evidence>
<dbReference type="RefSeq" id="WP_233699060.1">
    <property type="nucleotide sequence ID" value="NZ_JAJNBZ010000039.1"/>
</dbReference>
<dbReference type="Proteomes" id="UP001199916">
    <property type="component" value="Unassembled WGS sequence"/>
</dbReference>
<gene>
    <name evidence="2" type="ORF">LQV63_27635</name>
</gene>
<proteinExistence type="predicted"/>
<dbReference type="SUPFAM" id="SSF54593">
    <property type="entry name" value="Glyoxalase/Bleomycin resistance protein/Dihydroxybiphenyl dioxygenase"/>
    <property type="match status" value="1"/>
</dbReference>
<sequence length="120" mass="13641">MIKQISTVAVYVEDQQRAKQFWTEQVGFAVTAEFPMGPNTFWLEVGPEGAQSRLVLYPKSMMSNWEEQKASIVFESDDVLGAYETMKAKGVEFAGEPQQMQWGNYVSFRDLDGNEFLLKG</sequence>
<dbReference type="Pfam" id="PF00903">
    <property type="entry name" value="Glyoxalase"/>
    <property type="match status" value="1"/>
</dbReference>